<name>A0A1I1R935_9GAMM</name>
<organism evidence="3 4">
    <name type="scientific">Thiohalospira halophila DSM 15071</name>
    <dbReference type="NCBI Taxonomy" id="1123397"/>
    <lineage>
        <taxon>Bacteria</taxon>
        <taxon>Pseudomonadati</taxon>
        <taxon>Pseudomonadota</taxon>
        <taxon>Gammaproteobacteria</taxon>
        <taxon>Thiohalospirales</taxon>
        <taxon>Thiohalospiraceae</taxon>
        <taxon>Thiohalospira</taxon>
    </lineage>
</organism>
<dbReference type="SMART" id="SM00471">
    <property type="entry name" value="HDc"/>
    <property type="match status" value="1"/>
</dbReference>
<proteinExistence type="predicted"/>
<dbReference type="Proteomes" id="UP000198611">
    <property type="component" value="Unassembled WGS sequence"/>
</dbReference>
<protein>
    <submittedName>
        <fullName evidence="3">HDIG domain-containing protein</fullName>
    </submittedName>
</protein>
<evidence type="ECO:0000313" key="4">
    <source>
        <dbReference type="Proteomes" id="UP000198611"/>
    </source>
</evidence>
<dbReference type="CDD" id="cd00077">
    <property type="entry name" value="HDc"/>
    <property type="match status" value="1"/>
</dbReference>
<evidence type="ECO:0000313" key="3">
    <source>
        <dbReference type="EMBL" id="SFD30667.1"/>
    </source>
</evidence>
<dbReference type="InterPro" id="IPR006675">
    <property type="entry name" value="HDIG_dom"/>
</dbReference>
<evidence type="ECO:0000259" key="1">
    <source>
        <dbReference type="PROSITE" id="PS51831"/>
    </source>
</evidence>
<dbReference type="InterPro" id="IPR021812">
    <property type="entry name" value="DUF3391"/>
</dbReference>
<accession>A0A1I1R935</accession>
<dbReference type="EMBL" id="FOMJ01000004">
    <property type="protein sequence ID" value="SFD30667.1"/>
    <property type="molecule type" value="Genomic_DNA"/>
</dbReference>
<dbReference type="AlphaFoldDB" id="A0A1I1R935"/>
<dbReference type="SUPFAM" id="SSF109604">
    <property type="entry name" value="HD-domain/PDEase-like"/>
    <property type="match status" value="1"/>
</dbReference>
<dbReference type="RefSeq" id="WP_093428023.1">
    <property type="nucleotide sequence ID" value="NZ_FOMJ01000004.1"/>
</dbReference>
<dbReference type="InterPro" id="IPR037522">
    <property type="entry name" value="HD_GYP_dom"/>
</dbReference>
<feature type="domain" description="HD-GYP" evidence="2">
    <location>
        <begin position="143"/>
        <end position="341"/>
    </location>
</feature>
<dbReference type="PROSITE" id="PS51831">
    <property type="entry name" value="HD"/>
    <property type="match status" value="1"/>
</dbReference>
<dbReference type="PANTHER" id="PTHR43155:SF2">
    <property type="entry name" value="CYCLIC DI-GMP PHOSPHODIESTERASE PA4108"/>
    <property type="match status" value="1"/>
</dbReference>
<dbReference type="OrthoDB" id="9802066at2"/>
<sequence>MLTTIDTRELEPGMFIHDLKMSWLKHPFLRSQFLLRSQDDIDRIRALGIREVVVDTDRAERLPENPEEQREETARLQAELDAHQAAHPRTDILRQRRVEVDEELAAARPVREEATGVVEKVMQDVRLGRQVDLARVEPVAERIMESIFRNPNALLSLGQIRRVDHYTFEHSISVAVLLVTYARAQEPDPEIIYQLGLGGLLHDIGKARVPEAILTKPGALTEKEYQVMQGHVTLGLEMVGDLPDLPAPTLEVIAQHHERWDGSGYPNGLREDEIGPYGQMAAVVDVYDAITSDRCYHRGEHPTLVLRRMLEWSRSHFREEVVHHFIQCVGIYPAGTLVRMESGRLAVVLDPGEKILYPTVKVFFNTHTHSLIKPEVIDLANPGFHEDHIAAYEDPRKWDFDLNRLLG</sequence>
<dbReference type="PROSITE" id="PS51832">
    <property type="entry name" value="HD_GYP"/>
    <property type="match status" value="1"/>
</dbReference>
<dbReference type="NCBIfam" id="TIGR00277">
    <property type="entry name" value="HDIG"/>
    <property type="match status" value="1"/>
</dbReference>
<evidence type="ECO:0000259" key="2">
    <source>
        <dbReference type="PROSITE" id="PS51832"/>
    </source>
</evidence>
<reference evidence="3 4" key="1">
    <citation type="submission" date="2016-10" db="EMBL/GenBank/DDBJ databases">
        <authorList>
            <person name="de Groot N.N."/>
        </authorList>
    </citation>
    <scope>NUCLEOTIDE SEQUENCE [LARGE SCALE GENOMIC DNA]</scope>
    <source>
        <strain evidence="3 4">HL3</strain>
    </source>
</reference>
<keyword evidence="4" id="KW-1185">Reference proteome</keyword>
<dbReference type="PANTHER" id="PTHR43155">
    <property type="entry name" value="CYCLIC DI-GMP PHOSPHODIESTERASE PA4108-RELATED"/>
    <property type="match status" value="1"/>
</dbReference>
<gene>
    <name evidence="3" type="ORF">SAMN05660831_01368</name>
</gene>
<dbReference type="Pfam" id="PF13487">
    <property type="entry name" value="HD_5"/>
    <property type="match status" value="1"/>
</dbReference>
<dbReference type="STRING" id="1123397.SAMN05660831_01368"/>
<dbReference type="InterPro" id="IPR006674">
    <property type="entry name" value="HD_domain"/>
</dbReference>
<dbReference type="Gene3D" id="1.10.3210.10">
    <property type="entry name" value="Hypothetical protein af1432"/>
    <property type="match status" value="1"/>
</dbReference>
<dbReference type="InterPro" id="IPR003607">
    <property type="entry name" value="HD/PDEase_dom"/>
</dbReference>
<dbReference type="GO" id="GO:0008081">
    <property type="term" value="F:phosphoric diester hydrolase activity"/>
    <property type="evidence" value="ECO:0007669"/>
    <property type="project" value="UniProtKB-ARBA"/>
</dbReference>
<dbReference type="Pfam" id="PF11871">
    <property type="entry name" value="DUF3391"/>
    <property type="match status" value="1"/>
</dbReference>
<feature type="domain" description="HD" evidence="1">
    <location>
        <begin position="167"/>
        <end position="293"/>
    </location>
</feature>